<comment type="caution">
    <text evidence="2">The sequence shown here is derived from an EMBL/GenBank/DDBJ whole genome shotgun (WGS) entry which is preliminary data.</text>
</comment>
<organism evidence="2 4">
    <name type="scientific">Phytophthora citrophthora</name>
    <dbReference type="NCBI Taxonomy" id="4793"/>
    <lineage>
        <taxon>Eukaryota</taxon>
        <taxon>Sar</taxon>
        <taxon>Stramenopiles</taxon>
        <taxon>Oomycota</taxon>
        <taxon>Peronosporomycetes</taxon>
        <taxon>Peronosporales</taxon>
        <taxon>Peronosporaceae</taxon>
        <taxon>Phytophthora</taxon>
    </lineage>
</organism>
<reference evidence="2" key="1">
    <citation type="submission" date="2023-08" db="EMBL/GenBank/DDBJ databases">
        <title>Reference Genome Resource for the Citrus Pathogen Phytophthora citrophthora.</title>
        <authorList>
            <person name="Moller H."/>
            <person name="Coetzee B."/>
            <person name="Rose L.J."/>
            <person name="Van Niekerk J.M."/>
        </authorList>
    </citation>
    <scope>NUCLEOTIDE SEQUENCE</scope>
    <source>
        <strain evidence="2">STE-U-9442</strain>
    </source>
</reference>
<dbReference type="EMBL" id="JASMQC010000055">
    <property type="protein sequence ID" value="KAK1928972.1"/>
    <property type="molecule type" value="Genomic_DNA"/>
</dbReference>
<name>A0AAD9LB04_9STRA</name>
<dbReference type="Proteomes" id="UP001259832">
    <property type="component" value="Unassembled WGS sequence"/>
</dbReference>
<accession>A0AAD9LB04</accession>
<sequence>MLTTPRSVVKSSTKDLSFPIFEITSQPTLHHQHLTGGGVRCNCMMLGAQKTPIAIRGTSGKVIIVYSSMDSDLEAFSHNPTDGSLAALAFQLTAVTNYLNQRFLSYWWVNNPTIGEFYFAMIGRADIEESKSNVAMDAWLPQASYPCGSIGHAFTVCIHTENQNQVSFYPFVLHEISVLIELTLGHLCYHLTDVPPQPNSPPDDVFHVARPGKSPSLQLELGDREATQMLHHGISKTTLRVVVFHGRQSLPLILHLPSHFTTSD</sequence>
<dbReference type="PANTHER" id="PTHR33047">
    <property type="entry name" value="PROTEIN TAR1"/>
    <property type="match status" value="1"/>
</dbReference>
<evidence type="ECO:0008006" key="5">
    <source>
        <dbReference type="Google" id="ProtNLM"/>
    </source>
</evidence>
<dbReference type="EMBL" id="JASMQC010000055">
    <property type="protein sequence ID" value="KAK1928956.1"/>
    <property type="molecule type" value="Genomic_DNA"/>
</dbReference>
<keyword evidence="4" id="KW-1185">Reference proteome</keyword>
<gene>
    <name evidence="3" type="ORF">P3T76_015085</name>
    <name evidence="1" type="ORF">P3T76_015596</name>
    <name evidence="2" type="ORF">P3T76_015612</name>
</gene>
<evidence type="ECO:0000313" key="4">
    <source>
        <dbReference type="Proteomes" id="UP001259832"/>
    </source>
</evidence>
<evidence type="ECO:0000313" key="2">
    <source>
        <dbReference type="EMBL" id="KAK1928972.1"/>
    </source>
</evidence>
<evidence type="ECO:0000313" key="1">
    <source>
        <dbReference type="EMBL" id="KAK1928956.1"/>
    </source>
</evidence>
<dbReference type="PANTHER" id="PTHR33047:SF8">
    <property type="entry name" value="REGULATOR OF RDNA TRANSCRIPTION PROTEIN 15"/>
    <property type="match status" value="1"/>
</dbReference>
<dbReference type="AlphaFoldDB" id="A0AAD9LB04"/>
<dbReference type="EMBL" id="JASMQC010000049">
    <property type="protein sequence ID" value="KAK1929333.1"/>
    <property type="molecule type" value="Genomic_DNA"/>
</dbReference>
<dbReference type="InterPro" id="IPR052997">
    <property type="entry name" value="RRT15-like"/>
</dbReference>
<evidence type="ECO:0000313" key="3">
    <source>
        <dbReference type="EMBL" id="KAK1929333.1"/>
    </source>
</evidence>
<protein>
    <recommendedName>
        <fullName evidence="5">Senescence-associated protein</fullName>
    </recommendedName>
</protein>
<proteinExistence type="predicted"/>